<protein>
    <submittedName>
        <fullName evidence="4">Transposase, IS605 OrfB family, central region</fullName>
    </submittedName>
</protein>
<feature type="domain" description="Cas12f1-like TNB" evidence="3">
    <location>
        <begin position="295"/>
        <end position="362"/>
    </location>
</feature>
<proteinExistence type="predicted"/>
<evidence type="ECO:0000259" key="3">
    <source>
        <dbReference type="Pfam" id="PF07282"/>
    </source>
</evidence>
<evidence type="ECO:0000313" key="5">
    <source>
        <dbReference type="Proteomes" id="UP000183894"/>
    </source>
</evidence>
<evidence type="ECO:0000256" key="1">
    <source>
        <dbReference type="ARBA" id="ARBA00023125"/>
    </source>
</evidence>
<dbReference type="PANTHER" id="PTHR30405">
    <property type="entry name" value="TRANSPOSASE"/>
    <property type="match status" value="1"/>
</dbReference>
<keyword evidence="1" id="KW-0238">DNA-binding</keyword>
<feature type="compositionally biased region" description="Polar residues" evidence="2">
    <location>
        <begin position="409"/>
        <end position="428"/>
    </location>
</feature>
<dbReference type="InterPro" id="IPR051399">
    <property type="entry name" value="RNA-guided_DNA_endo/Transpos"/>
</dbReference>
<gene>
    <name evidence="4" type="ORF">SAMN04488691_1011133</name>
</gene>
<dbReference type="OrthoDB" id="168528at2157"/>
<dbReference type="Pfam" id="PF07282">
    <property type="entry name" value="Cas12f1-like_TNB"/>
    <property type="match status" value="1"/>
</dbReference>
<dbReference type="AlphaFoldDB" id="A0A1H7J8J9"/>
<dbReference type="GO" id="GO:0003677">
    <property type="term" value="F:DNA binding"/>
    <property type="evidence" value="ECO:0007669"/>
    <property type="project" value="UniProtKB-KW"/>
</dbReference>
<reference evidence="4 5" key="1">
    <citation type="submission" date="2016-10" db="EMBL/GenBank/DDBJ databases">
        <authorList>
            <person name="de Groot N.N."/>
        </authorList>
    </citation>
    <scope>NUCLEOTIDE SEQUENCE [LARGE SCALE GENOMIC DNA]</scope>
    <source>
        <strain evidence="4 5">CDM_5</strain>
    </source>
</reference>
<dbReference type="EMBL" id="FOAD01000001">
    <property type="protein sequence ID" value="SEK71039.1"/>
    <property type="molecule type" value="Genomic_DNA"/>
</dbReference>
<name>A0A1H7J8J9_HALLR</name>
<organism evidence="4 5">
    <name type="scientific">Haloferax larsenii</name>
    <dbReference type="NCBI Taxonomy" id="302484"/>
    <lineage>
        <taxon>Archaea</taxon>
        <taxon>Methanobacteriati</taxon>
        <taxon>Methanobacteriota</taxon>
        <taxon>Stenosarchaea group</taxon>
        <taxon>Halobacteria</taxon>
        <taxon>Halobacteriales</taxon>
        <taxon>Haloferacaceae</taxon>
        <taxon>Haloferax</taxon>
    </lineage>
</organism>
<dbReference type="NCBIfam" id="TIGR01766">
    <property type="entry name" value="IS200/IS605 family accessory protein TnpB-like domain"/>
    <property type="match status" value="1"/>
</dbReference>
<dbReference type="InterPro" id="IPR010095">
    <property type="entry name" value="Cas12f1-like_TNB"/>
</dbReference>
<evidence type="ECO:0000313" key="4">
    <source>
        <dbReference type="EMBL" id="SEK71039.1"/>
    </source>
</evidence>
<dbReference type="Proteomes" id="UP000183894">
    <property type="component" value="Unassembled WGS sequence"/>
</dbReference>
<evidence type="ECO:0000256" key="2">
    <source>
        <dbReference type="SAM" id="MobiDB-lite"/>
    </source>
</evidence>
<dbReference type="NCBIfam" id="NF040570">
    <property type="entry name" value="guided_TnpB"/>
    <property type="match status" value="1"/>
</dbReference>
<dbReference type="RefSeq" id="WP_074792531.1">
    <property type="nucleotide sequence ID" value="NZ_FOAD01000001.1"/>
</dbReference>
<sequence>MTELTETLELKLVEPNAHKHRKLCETKRAYQDALEAAFNANCTTQSAANDVVVNYDLSGYAKNALKKYVPQLCGGSYDAKELHDDHPVRFTNEGPKLDHNPQNAIEWYVKIPHHDDYHLWLPAQPNPEQREWLEALHAEDAKMGECRLFDRDGEWYFHIVATRDVEERETSSAKTPIGVDIGEASLLTVCHRDERGSPTAPNLWNDEGKRVRQLRETYFTATRRLQQRGSERIAESYGDELWRHIDHILHTVTSEVVAYADQFENPVLVLEDLTHIRENMDYGAFMNRRLHGWGFAKMHAQIRYKAAEKGIRVETVNPAYTSKTCHCCGEQGYRPKQATFKCSNSACWVSEYQADVNAALNIADRYLENRRFSTSTRISDSLDLGGESHSREYTSGDDSAEEGGRLTVPQDSQADADTQQETLGTYAS</sequence>
<accession>A0A1H7J8J9</accession>
<feature type="region of interest" description="Disordered" evidence="2">
    <location>
        <begin position="379"/>
        <end position="428"/>
    </location>
</feature>
<dbReference type="PANTHER" id="PTHR30405:SF21">
    <property type="entry name" value="TRANSPOSASE-RELATED"/>
    <property type="match status" value="1"/>
</dbReference>